<dbReference type="CDD" id="cd01083">
    <property type="entry name" value="GAG_Lyase"/>
    <property type="match status" value="1"/>
</dbReference>
<evidence type="ECO:0000256" key="4">
    <source>
        <dbReference type="ARBA" id="ARBA00022729"/>
    </source>
</evidence>
<evidence type="ECO:0000256" key="3">
    <source>
        <dbReference type="ARBA" id="ARBA00011245"/>
    </source>
</evidence>
<comment type="caution">
    <text evidence="12">The sequence shown here is derived from an EMBL/GenBank/DDBJ whole genome shotgun (WGS) entry which is preliminary data.</text>
</comment>
<evidence type="ECO:0000259" key="11">
    <source>
        <dbReference type="Pfam" id="PF08124"/>
    </source>
</evidence>
<evidence type="ECO:0000259" key="9">
    <source>
        <dbReference type="Pfam" id="PF02278"/>
    </source>
</evidence>
<comment type="similarity">
    <text evidence="2">Belongs to the polysaccharide lyase 8 family.</text>
</comment>
<dbReference type="Proteomes" id="UP000249610">
    <property type="component" value="Unassembled WGS sequence"/>
</dbReference>
<feature type="domain" description="Polysaccharide lyase 8 N-terminal alpha-helical" evidence="11">
    <location>
        <begin position="40"/>
        <end position="318"/>
    </location>
</feature>
<comment type="cofactor">
    <cofactor evidence="1">
        <name>Ca(2+)</name>
        <dbReference type="ChEBI" id="CHEBI:29108"/>
    </cofactor>
</comment>
<dbReference type="Pfam" id="PF02278">
    <property type="entry name" value="Lyase_8"/>
    <property type="match status" value="1"/>
</dbReference>
<evidence type="ECO:0000256" key="6">
    <source>
        <dbReference type="ARBA" id="ARBA00023239"/>
    </source>
</evidence>
<keyword evidence="13" id="KW-1185">Reference proteome</keyword>
<organism evidence="12 13">
    <name type="scientific">Algoriphagus yeomjeoni</name>
    <dbReference type="NCBI Taxonomy" id="291403"/>
    <lineage>
        <taxon>Bacteria</taxon>
        <taxon>Pseudomonadati</taxon>
        <taxon>Bacteroidota</taxon>
        <taxon>Cytophagia</taxon>
        <taxon>Cytophagales</taxon>
        <taxon>Cyclobacteriaceae</taxon>
        <taxon>Algoriphagus</taxon>
    </lineage>
</organism>
<feature type="chain" id="PRO_5016386284" evidence="8">
    <location>
        <begin position="25"/>
        <end position="713"/>
    </location>
</feature>
<dbReference type="GO" id="GO:0005975">
    <property type="term" value="P:carbohydrate metabolic process"/>
    <property type="evidence" value="ECO:0007669"/>
    <property type="project" value="InterPro"/>
</dbReference>
<dbReference type="EMBL" id="QLLK01000004">
    <property type="protein sequence ID" value="RAI91568.1"/>
    <property type="molecule type" value="Genomic_DNA"/>
</dbReference>
<dbReference type="InterPro" id="IPR008929">
    <property type="entry name" value="Chondroitin_lyas"/>
</dbReference>
<dbReference type="InterPro" id="IPR011013">
    <property type="entry name" value="Gal_mutarotase_sf_dom"/>
</dbReference>
<dbReference type="Gene3D" id="2.60.220.10">
    <property type="entry name" value="Polysaccharide lyase family 8-like, C-terminal"/>
    <property type="match status" value="1"/>
</dbReference>
<name>A0A327PH80_9BACT</name>
<dbReference type="GO" id="GO:0005576">
    <property type="term" value="C:extracellular region"/>
    <property type="evidence" value="ECO:0007669"/>
    <property type="project" value="InterPro"/>
</dbReference>
<feature type="active site" evidence="7">
    <location>
        <position position="243"/>
    </location>
</feature>
<proteinExistence type="inferred from homology"/>
<sequence length="713" mass="80643">MIMKRLANYLFLFFLLAHVQSLQAQQDSDFEIVQQNIFTQYQQATSAADLNNLANKVQKEIQADGSWKDINYADNSLSSWEPDVHIKRIGLMAKAYSRKDNKFYLSASTHQRILNAIRYWVELKPEPTSKNWWWLSISVPKEIGQLLIAMRTVEPGVPEDLEKKLISWMSKTASITKSPGRDGSNLTDIAQHMIMEAALTKDAALIKRAVDATAATIKISPGDGIQRDMSFHAHGPENYMHGYGREYLSGIRNVATYIQGTRFSFTPDQIALISDFTRNGFLQVIRGRYVDFSVIGRGIARNNATRVNVGIVKQIREIDINRHQEEYDQAIARIEGKADPSEGISPKHIYYWRSDYTVHHRPEFMVGLNIASSRSVRTESGNGENLTGHFLTEGATFIAVEGNEYHNIFPNWEWNKIPGTTTPEVSPLKKRRNWVANRGNSDFVGGVSDGLNGISVYQMSDYNTKANKSWFFFDDKVICLGSGISANRQESITTTLNQSWLKGPVLLSQNGDFEEFKSEKADKLKNIKWIYHDQVGYYFPENQSVMLFADNQPGAWSEINSNSSSKIIEKDVFKLWIDHGKNPKEASYAYILLPGVENAQELTNKNISSVVILQNSPEVQAVQDKKNGLLGVVFYKKGKFYWENNRLETSQPVLVQLENTEGKTWKVTLSEPTQKLTGALEIKLQLEGIEKIITFELPEGDMAGSSVSQSIQF</sequence>
<evidence type="ECO:0000313" key="12">
    <source>
        <dbReference type="EMBL" id="RAI91568.1"/>
    </source>
</evidence>
<reference evidence="12 13" key="1">
    <citation type="submission" date="2018-06" db="EMBL/GenBank/DDBJ databases">
        <title>Genomic Encyclopedia of Archaeal and Bacterial Type Strains, Phase II (KMG-II): from individual species to whole genera.</title>
        <authorList>
            <person name="Goeker M."/>
        </authorList>
    </citation>
    <scope>NUCLEOTIDE SEQUENCE [LARGE SCALE GENOMIC DNA]</scope>
    <source>
        <strain evidence="12 13">DSM 23446</strain>
    </source>
</reference>
<keyword evidence="5" id="KW-0106">Calcium</keyword>
<dbReference type="GO" id="GO:0030246">
    <property type="term" value="F:carbohydrate binding"/>
    <property type="evidence" value="ECO:0007669"/>
    <property type="project" value="InterPro"/>
</dbReference>
<feature type="active site" evidence="7">
    <location>
        <position position="297"/>
    </location>
</feature>
<dbReference type="PANTHER" id="PTHR38481">
    <property type="entry name" value="HYALURONATE LYASE"/>
    <property type="match status" value="1"/>
</dbReference>
<dbReference type="Gene3D" id="2.70.98.10">
    <property type="match status" value="1"/>
</dbReference>
<evidence type="ECO:0000259" key="10">
    <source>
        <dbReference type="Pfam" id="PF02884"/>
    </source>
</evidence>
<dbReference type="InterPro" id="IPR011071">
    <property type="entry name" value="Lyase_8-like_C"/>
</dbReference>
<dbReference type="SUPFAM" id="SSF49863">
    <property type="entry name" value="Hyaluronate lyase-like, C-terminal domain"/>
    <property type="match status" value="1"/>
</dbReference>
<gene>
    <name evidence="12" type="ORF">LV83_01757</name>
</gene>
<evidence type="ECO:0000256" key="5">
    <source>
        <dbReference type="ARBA" id="ARBA00022837"/>
    </source>
</evidence>
<feature type="domain" description="Polysaccharide lyase family 8 central" evidence="9">
    <location>
        <begin position="348"/>
        <end position="596"/>
    </location>
</feature>
<dbReference type="SUPFAM" id="SSF74650">
    <property type="entry name" value="Galactose mutarotase-like"/>
    <property type="match status" value="1"/>
</dbReference>
<dbReference type="Gene3D" id="1.50.10.100">
    <property type="entry name" value="Chondroitin AC/alginate lyase"/>
    <property type="match status" value="1"/>
</dbReference>
<comment type="subunit">
    <text evidence="3">Monomer.</text>
</comment>
<dbReference type="InterPro" id="IPR038970">
    <property type="entry name" value="Lyase_8"/>
</dbReference>
<keyword evidence="4 8" id="KW-0732">Signal</keyword>
<evidence type="ECO:0000256" key="2">
    <source>
        <dbReference type="ARBA" id="ARBA00006699"/>
    </source>
</evidence>
<dbReference type="AlphaFoldDB" id="A0A327PH80"/>
<keyword evidence="6 12" id="KW-0456">Lyase</keyword>
<dbReference type="InterPro" id="IPR014718">
    <property type="entry name" value="GH-type_carb-bd"/>
</dbReference>
<dbReference type="InterPro" id="IPR003159">
    <property type="entry name" value="Lyase_8_central_dom"/>
</dbReference>
<evidence type="ECO:0000256" key="8">
    <source>
        <dbReference type="SAM" id="SignalP"/>
    </source>
</evidence>
<dbReference type="GO" id="GO:0016837">
    <property type="term" value="F:carbon-oxygen lyase activity, acting on polysaccharides"/>
    <property type="evidence" value="ECO:0007669"/>
    <property type="project" value="UniProtKB-ARBA"/>
</dbReference>
<feature type="active site" evidence="7">
    <location>
        <position position="234"/>
    </location>
</feature>
<feature type="domain" description="Polysaccharide lyase family 8 C-terminal" evidence="10">
    <location>
        <begin position="612"/>
        <end position="677"/>
    </location>
</feature>
<evidence type="ECO:0000256" key="7">
    <source>
        <dbReference type="PIRSR" id="PIRSR638970-1"/>
    </source>
</evidence>
<dbReference type="SUPFAM" id="SSF48230">
    <property type="entry name" value="Chondroitin AC/alginate lyase"/>
    <property type="match status" value="1"/>
</dbReference>
<dbReference type="PANTHER" id="PTHR38481:SF1">
    <property type="entry name" value="HYALURONATE LYASE"/>
    <property type="match status" value="1"/>
</dbReference>
<dbReference type="InterPro" id="IPR012970">
    <property type="entry name" value="Lyase_8_alpha_N"/>
</dbReference>
<dbReference type="Pfam" id="PF08124">
    <property type="entry name" value="Lyase_8_N"/>
    <property type="match status" value="1"/>
</dbReference>
<accession>A0A327PH80</accession>
<protein>
    <submittedName>
        <fullName evidence="12">Chondroitin AC lyase</fullName>
    </submittedName>
</protein>
<evidence type="ECO:0000256" key="1">
    <source>
        <dbReference type="ARBA" id="ARBA00001913"/>
    </source>
</evidence>
<feature type="signal peptide" evidence="8">
    <location>
        <begin position="1"/>
        <end position="24"/>
    </location>
</feature>
<dbReference type="Pfam" id="PF02884">
    <property type="entry name" value="Lyase_8_C"/>
    <property type="match status" value="1"/>
</dbReference>
<dbReference type="InterPro" id="IPR004103">
    <property type="entry name" value="Lyase_8_C"/>
</dbReference>
<evidence type="ECO:0000313" key="13">
    <source>
        <dbReference type="Proteomes" id="UP000249610"/>
    </source>
</evidence>